<accession>A0A818L1E2</accession>
<dbReference type="PANTHER" id="PTHR11353">
    <property type="entry name" value="CHAPERONIN"/>
    <property type="match status" value="1"/>
</dbReference>
<sequence length="334" mass="38436">MNKQNQRNLAIDLNVYFKNQQFRLYDCVKRGQNNFLRQSTYFQFNQAFETFYPTILKKSIINYNIEHPKYYMLNERTVYTDDVLALVIQQLVHINPIPVLFMQTDLQALSFYSKMVHLLWIFYKDLLENKAPQLRDDGLRSHVRSMSMVQCIISAITTLNRKAETRGLAQMLKINLGRKGAMKMLVSGAGDIKITKDSDGTTSILLLIGELLKQADLYIAEGLHPRILAQHFQLAKKEALQVLDKLKISIKVDRETLIKIARTCLRRKLSIENGDILTDIVVDGILAINEADKPIDLNMVEIMEMQHRTEADSRLVYGIILDHGVRHPSMSKAL</sequence>
<dbReference type="Pfam" id="PF00118">
    <property type="entry name" value="Cpn60_TCP1"/>
    <property type="match status" value="1"/>
</dbReference>
<dbReference type="InterPro" id="IPR027410">
    <property type="entry name" value="TCP-1-like_intermed_sf"/>
</dbReference>
<dbReference type="EMBL" id="CAJOAX010000306">
    <property type="protein sequence ID" value="CAF3562646.1"/>
    <property type="molecule type" value="Genomic_DNA"/>
</dbReference>
<protein>
    <recommendedName>
        <fullName evidence="4">Symplekin C-terminal domain-containing protein</fullName>
    </recommendedName>
</protein>
<dbReference type="AlphaFoldDB" id="A0A818L1E2"/>
<feature type="domain" description="Symplekin C-terminal" evidence="4">
    <location>
        <begin position="71"/>
        <end position="116"/>
    </location>
</feature>
<proteinExistence type="predicted"/>
<keyword evidence="1" id="KW-0547">Nucleotide-binding</keyword>
<dbReference type="SUPFAM" id="SSF54849">
    <property type="entry name" value="GroEL-intermediate domain like"/>
    <property type="match status" value="1"/>
</dbReference>
<dbReference type="Gene3D" id="1.10.560.10">
    <property type="entry name" value="GroEL-like equatorial domain"/>
    <property type="match status" value="1"/>
</dbReference>
<keyword evidence="3" id="KW-0143">Chaperone</keyword>
<name>A0A818L1E2_9BILA</name>
<comment type="caution">
    <text evidence="5">The sequence shown here is derived from an EMBL/GenBank/DDBJ whole genome shotgun (WGS) entry which is preliminary data.</text>
</comment>
<reference evidence="5" key="1">
    <citation type="submission" date="2021-02" db="EMBL/GenBank/DDBJ databases">
        <authorList>
            <person name="Nowell W R."/>
        </authorList>
    </citation>
    <scope>NUCLEOTIDE SEQUENCE</scope>
</reference>
<dbReference type="Proteomes" id="UP000663823">
    <property type="component" value="Unassembled WGS sequence"/>
</dbReference>
<dbReference type="Gene3D" id="3.30.260.10">
    <property type="entry name" value="TCP-1-like chaperonin intermediate domain"/>
    <property type="match status" value="1"/>
</dbReference>
<evidence type="ECO:0000256" key="3">
    <source>
        <dbReference type="ARBA" id="ARBA00023186"/>
    </source>
</evidence>
<dbReference type="InterPro" id="IPR017998">
    <property type="entry name" value="Chaperone_TCP-1"/>
</dbReference>
<dbReference type="SUPFAM" id="SSF48592">
    <property type="entry name" value="GroEL equatorial domain-like"/>
    <property type="match status" value="1"/>
</dbReference>
<dbReference type="Pfam" id="PF12295">
    <property type="entry name" value="Symplekin_C"/>
    <property type="match status" value="1"/>
</dbReference>
<dbReference type="InterPro" id="IPR022075">
    <property type="entry name" value="Symplekin_C"/>
</dbReference>
<dbReference type="InterPro" id="IPR002423">
    <property type="entry name" value="Cpn60/GroEL/TCP-1"/>
</dbReference>
<evidence type="ECO:0000256" key="1">
    <source>
        <dbReference type="ARBA" id="ARBA00022741"/>
    </source>
</evidence>
<dbReference type="GO" id="GO:0005524">
    <property type="term" value="F:ATP binding"/>
    <property type="evidence" value="ECO:0007669"/>
    <property type="project" value="UniProtKB-KW"/>
</dbReference>
<dbReference type="InterPro" id="IPR027413">
    <property type="entry name" value="GROEL-like_equatorial_sf"/>
</dbReference>
<evidence type="ECO:0000313" key="6">
    <source>
        <dbReference type="Proteomes" id="UP000663823"/>
    </source>
</evidence>
<evidence type="ECO:0000259" key="4">
    <source>
        <dbReference type="Pfam" id="PF12295"/>
    </source>
</evidence>
<organism evidence="5 6">
    <name type="scientific">Rotaria sordida</name>
    <dbReference type="NCBI Taxonomy" id="392033"/>
    <lineage>
        <taxon>Eukaryota</taxon>
        <taxon>Metazoa</taxon>
        <taxon>Spiralia</taxon>
        <taxon>Gnathifera</taxon>
        <taxon>Rotifera</taxon>
        <taxon>Eurotatoria</taxon>
        <taxon>Bdelloidea</taxon>
        <taxon>Philodinida</taxon>
        <taxon>Philodinidae</taxon>
        <taxon>Rotaria</taxon>
    </lineage>
</organism>
<evidence type="ECO:0000256" key="2">
    <source>
        <dbReference type="ARBA" id="ARBA00022840"/>
    </source>
</evidence>
<evidence type="ECO:0000313" key="5">
    <source>
        <dbReference type="EMBL" id="CAF3562646.1"/>
    </source>
</evidence>
<dbReference type="GO" id="GO:0140662">
    <property type="term" value="F:ATP-dependent protein folding chaperone"/>
    <property type="evidence" value="ECO:0007669"/>
    <property type="project" value="InterPro"/>
</dbReference>
<gene>
    <name evidence="5" type="ORF">OTI717_LOCUS4884</name>
</gene>
<keyword evidence="2" id="KW-0067">ATP-binding</keyword>